<dbReference type="Pfam" id="PF00106">
    <property type="entry name" value="adh_short"/>
    <property type="match status" value="2"/>
</dbReference>
<evidence type="ECO:0000313" key="4">
    <source>
        <dbReference type="Proteomes" id="UP000663853"/>
    </source>
</evidence>
<dbReference type="InterPro" id="IPR020904">
    <property type="entry name" value="Sc_DH/Rdtase_CS"/>
</dbReference>
<evidence type="ECO:0000256" key="1">
    <source>
        <dbReference type="ARBA" id="ARBA00006484"/>
    </source>
</evidence>
<dbReference type="GO" id="GO:0016616">
    <property type="term" value="F:oxidoreductase activity, acting on the CH-OH group of donors, NAD or NADP as acceptor"/>
    <property type="evidence" value="ECO:0007669"/>
    <property type="project" value="TreeGrafter"/>
</dbReference>
<sequence length="550" mass="57830">MAIGNFSKPSVAIVTGSAQGLGKTIALRLASDGYSVVISDLVSKKNELAAVLQQIKKIYQSHPQGSARAALQIECDVTSENQVNNLVDTTIQQLGGLNVMVANAGIVKLAPLLDLTGETIDLTHAVNVKGVFHCYRAAARVMIPSGGGRIIGACSVGGKTTVPLFGAYCMTKSAVRSLTHTAAQEWAEHGITVNAYAPGPIDTDMWVKDVMAANAAGSILDQKATELSATHKKSTPEQVAGLVSFLLSPAADNMTGKQGMIDLYDCGMTVERTWSSKPSVAIVTGAAQGLGKAIALKLASEGYCVVISDLAVKRESLASVVQEIKAIHFSHPQAASLSALQIECDVTEEDQVENLVNTTVTQLGKLDVMVANAGIGKLAPLLDTTTEMIDSIHAVNVKGVFYCYRAAARAMIPSGGGRIIGACSVAGKIPVPYLGAYCMTKYAVRGLTHTAAQEWAPHGITVNAYAPGIIDTDLWLKDVIAKYEFAPALEQKAMEIVSTHKKSTPEQVAGLVAFLTSPSAANVTGTFLRLAVRNLIAITGPSRDRAMHFG</sequence>
<dbReference type="PANTHER" id="PTHR42760">
    <property type="entry name" value="SHORT-CHAIN DEHYDROGENASES/REDUCTASES FAMILY MEMBER"/>
    <property type="match status" value="1"/>
</dbReference>
<protein>
    <recommendedName>
        <fullName evidence="5">Diacetyl reductase [(S)-acetoin forming]</fullName>
    </recommendedName>
</protein>
<dbReference type="GO" id="GO:0048038">
    <property type="term" value="F:quinone binding"/>
    <property type="evidence" value="ECO:0007669"/>
    <property type="project" value="TreeGrafter"/>
</dbReference>
<dbReference type="FunFam" id="3.40.50.720:FF:000084">
    <property type="entry name" value="Short-chain dehydrogenase reductase"/>
    <property type="match status" value="2"/>
</dbReference>
<dbReference type="Gene3D" id="3.40.50.720">
    <property type="entry name" value="NAD(P)-binding Rossmann-like Domain"/>
    <property type="match status" value="2"/>
</dbReference>
<accession>A0A8H2XAP2</accession>
<name>A0A8H2XAP2_9AGAM</name>
<dbReference type="InterPro" id="IPR036291">
    <property type="entry name" value="NAD(P)-bd_dom_sf"/>
</dbReference>
<dbReference type="GO" id="GO:0006633">
    <property type="term" value="P:fatty acid biosynthetic process"/>
    <property type="evidence" value="ECO:0007669"/>
    <property type="project" value="TreeGrafter"/>
</dbReference>
<gene>
    <name evidence="3" type="ORF">RDB_LOCUS12075</name>
</gene>
<dbReference type="PANTHER" id="PTHR42760:SF121">
    <property type="entry name" value="3-OXOACYL-(ACYL-CARRIER-PROTEIN) REDUCTASE"/>
    <property type="match status" value="1"/>
</dbReference>
<dbReference type="Proteomes" id="UP000663853">
    <property type="component" value="Unassembled WGS sequence"/>
</dbReference>
<dbReference type="SUPFAM" id="SSF51735">
    <property type="entry name" value="NAD(P)-binding Rossmann-fold domains"/>
    <property type="match status" value="2"/>
</dbReference>
<evidence type="ECO:0000256" key="2">
    <source>
        <dbReference type="ARBA" id="ARBA00022857"/>
    </source>
</evidence>
<comment type="caution">
    <text evidence="3">The sequence shown here is derived from an EMBL/GenBank/DDBJ whole genome shotgun (WGS) entry which is preliminary data.</text>
</comment>
<dbReference type="EMBL" id="CAJMXA010000202">
    <property type="protein sequence ID" value="CAE6420988.1"/>
    <property type="molecule type" value="Genomic_DNA"/>
</dbReference>
<evidence type="ECO:0000313" key="3">
    <source>
        <dbReference type="EMBL" id="CAE6420988.1"/>
    </source>
</evidence>
<dbReference type="InterPro" id="IPR002347">
    <property type="entry name" value="SDR_fam"/>
</dbReference>
<keyword evidence="2" id="KW-0521">NADP</keyword>
<reference evidence="3" key="1">
    <citation type="submission" date="2021-01" db="EMBL/GenBank/DDBJ databases">
        <authorList>
            <person name="Kaushik A."/>
        </authorList>
    </citation>
    <scope>NUCLEOTIDE SEQUENCE</scope>
    <source>
        <strain evidence="3">AG6-10EEA</strain>
    </source>
</reference>
<evidence type="ECO:0008006" key="5">
    <source>
        <dbReference type="Google" id="ProtNLM"/>
    </source>
</evidence>
<proteinExistence type="inferred from homology"/>
<comment type="similarity">
    <text evidence="1">Belongs to the short-chain dehydrogenases/reductases (SDR) family.</text>
</comment>
<dbReference type="AlphaFoldDB" id="A0A8H2XAP2"/>
<organism evidence="3 4">
    <name type="scientific">Rhizoctonia solani</name>
    <dbReference type="NCBI Taxonomy" id="456999"/>
    <lineage>
        <taxon>Eukaryota</taxon>
        <taxon>Fungi</taxon>
        <taxon>Dikarya</taxon>
        <taxon>Basidiomycota</taxon>
        <taxon>Agaricomycotina</taxon>
        <taxon>Agaricomycetes</taxon>
        <taxon>Cantharellales</taxon>
        <taxon>Ceratobasidiaceae</taxon>
        <taxon>Rhizoctonia</taxon>
    </lineage>
</organism>
<dbReference type="PRINTS" id="PR00081">
    <property type="entry name" value="GDHRDH"/>
</dbReference>
<dbReference type="PROSITE" id="PS00061">
    <property type="entry name" value="ADH_SHORT"/>
    <property type="match status" value="2"/>
</dbReference>
<dbReference type="PRINTS" id="PR00080">
    <property type="entry name" value="SDRFAMILY"/>
</dbReference>